<organism evidence="15 16">
    <name type="scientific">Lysobacter brunescens</name>
    <dbReference type="NCBI Taxonomy" id="262323"/>
    <lineage>
        <taxon>Bacteria</taxon>
        <taxon>Pseudomonadati</taxon>
        <taxon>Pseudomonadota</taxon>
        <taxon>Gammaproteobacteria</taxon>
        <taxon>Lysobacterales</taxon>
        <taxon>Lysobacteraceae</taxon>
        <taxon>Lysobacter</taxon>
    </lineage>
</organism>
<dbReference type="SMART" id="SM00304">
    <property type="entry name" value="HAMP"/>
    <property type="match status" value="1"/>
</dbReference>
<evidence type="ECO:0000313" key="15">
    <source>
        <dbReference type="EMBL" id="MFD0726074.1"/>
    </source>
</evidence>
<dbReference type="SUPFAM" id="SSF55874">
    <property type="entry name" value="ATPase domain of HSP90 chaperone/DNA topoisomerase II/histidine kinase"/>
    <property type="match status" value="1"/>
</dbReference>
<comment type="caution">
    <text evidence="15">The sequence shown here is derived from an EMBL/GenBank/DDBJ whole genome shotgun (WGS) entry which is preliminary data.</text>
</comment>
<dbReference type="EMBL" id="JBHTIF010000001">
    <property type="protein sequence ID" value="MFD0726074.1"/>
    <property type="molecule type" value="Genomic_DNA"/>
</dbReference>
<dbReference type="InterPro" id="IPR003594">
    <property type="entry name" value="HATPase_dom"/>
</dbReference>
<evidence type="ECO:0000259" key="13">
    <source>
        <dbReference type="PROSITE" id="PS50109"/>
    </source>
</evidence>
<evidence type="ECO:0000256" key="6">
    <source>
        <dbReference type="ARBA" id="ARBA00022679"/>
    </source>
</evidence>
<dbReference type="InterPro" id="IPR029151">
    <property type="entry name" value="Sensor-like_sf"/>
</dbReference>
<dbReference type="Pfam" id="PF00672">
    <property type="entry name" value="HAMP"/>
    <property type="match status" value="1"/>
</dbReference>
<dbReference type="InterPro" id="IPR050428">
    <property type="entry name" value="TCS_sensor_his_kinase"/>
</dbReference>
<evidence type="ECO:0000256" key="2">
    <source>
        <dbReference type="ARBA" id="ARBA00004651"/>
    </source>
</evidence>
<evidence type="ECO:0000256" key="8">
    <source>
        <dbReference type="ARBA" id="ARBA00022777"/>
    </source>
</evidence>
<comment type="catalytic activity">
    <reaction evidence="1">
        <text>ATP + protein L-histidine = ADP + protein N-phospho-L-histidine.</text>
        <dbReference type="EC" id="2.7.13.3"/>
    </reaction>
</comment>
<dbReference type="InterPro" id="IPR005467">
    <property type="entry name" value="His_kinase_dom"/>
</dbReference>
<dbReference type="Gene3D" id="6.10.340.10">
    <property type="match status" value="1"/>
</dbReference>
<evidence type="ECO:0000259" key="14">
    <source>
        <dbReference type="PROSITE" id="PS50885"/>
    </source>
</evidence>
<feature type="domain" description="Histidine kinase" evidence="13">
    <location>
        <begin position="270"/>
        <end position="489"/>
    </location>
</feature>
<keyword evidence="6 15" id="KW-0808">Transferase</keyword>
<accession>A0ABW2YBZ4</accession>
<dbReference type="PROSITE" id="PS50885">
    <property type="entry name" value="HAMP"/>
    <property type="match status" value="1"/>
</dbReference>
<dbReference type="GO" id="GO:0004673">
    <property type="term" value="F:protein histidine kinase activity"/>
    <property type="evidence" value="ECO:0007669"/>
    <property type="project" value="UniProtKB-EC"/>
</dbReference>
<dbReference type="CDD" id="cd00082">
    <property type="entry name" value="HisKA"/>
    <property type="match status" value="1"/>
</dbReference>
<gene>
    <name evidence="15" type="primary">creC</name>
    <name evidence="15" type="ORF">ACFQ0E_10740</name>
</gene>
<keyword evidence="7 12" id="KW-0812">Transmembrane</keyword>
<dbReference type="Pfam" id="PF02518">
    <property type="entry name" value="HATPase_c"/>
    <property type="match status" value="1"/>
</dbReference>
<dbReference type="InterPro" id="IPR003661">
    <property type="entry name" value="HisK_dim/P_dom"/>
</dbReference>
<sequence length="489" mass="52869">MKIGLRILLGYFVIVAIAALLLGKVFLQQVKPGVRQAMEDTLVDTANLLAAQARDDLLAGRIADGAFASNVRELTDRDIGAEIWGFSKRKLSTRIYVTDAQGIVVFDSDGRDVGKDYSRWNDVYLTLRGRYGARSSRADPNDEDSSVMHVAAPIVIRDGMVREAGRSRIIGVLTVAKPNQTIAPFIAQSQAVILRWGGVLLGAALLIGLVAAWWLSRQLGALRRYADAVTAGERATLPDSAGEFGDLGRALETMRAKLEGKQYVEQYVHALTHELKSPLAAIRGSAELLDGEPGATPMPEADRARFVATIRAQSGRMAEMIDKLLALASVEHRQRIEQPQRLALREVVGDAAERVATRFDQRGLRLEIVEDGPPVTVSGDAFLLRQSIVNLLENAADFAPAGSAVVMRVARDGDDALLEVRDCGPGVPDYALDRVFERFYSLARPEGASRSSGLGLCFVAEAMELHDGRASLANHAEGGAVAVLRLPLA</sequence>
<dbReference type="PANTHER" id="PTHR45436:SF10">
    <property type="entry name" value="HISTIDINE KINASE"/>
    <property type="match status" value="1"/>
</dbReference>
<keyword evidence="5" id="KW-0597">Phosphoprotein</keyword>
<evidence type="ECO:0000256" key="11">
    <source>
        <dbReference type="ARBA" id="ARBA00023136"/>
    </source>
</evidence>
<feature type="transmembrane region" description="Helical" evidence="12">
    <location>
        <begin position="193"/>
        <end position="215"/>
    </location>
</feature>
<keyword evidence="16" id="KW-1185">Reference proteome</keyword>
<keyword evidence="11 12" id="KW-0472">Membrane</keyword>
<name>A0ABW2YBZ4_9GAMM</name>
<evidence type="ECO:0000256" key="7">
    <source>
        <dbReference type="ARBA" id="ARBA00022692"/>
    </source>
</evidence>
<evidence type="ECO:0000256" key="1">
    <source>
        <dbReference type="ARBA" id="ARBA00000085"/>
    </source>
</evidence>
<dbReference type="SMART" id="SM00388">
    <property type="entry name" value="HisKA"/>
    <property type="match status" value="1"/>
</dbReference>
<feature type="domain" description="HAMP" evidence="14">
    <location>
        <begin position="213"/>
        <end position="263"/>
    </location>
</feature>
<dbReference type="Gene3D" id="1.10.287.130">
    <property type="match status" value="1"/>
</dbReference>
<evidence type="ECO:0000256" key="3">
    <source>
        <dbReference type="ARBA" id="ARBA00012438"/>
    </source>
</evidence>
<evidence type="ECO:0000256" key="5">
    <source>
        <dbReference type="ARBA" id="ARBA00022553"/>
    </source>
</evidence>
<evidence type="ECO:0000256" key="9">
    <source>
        <dbReference type="ARBA" id="ARBA00022989"/>
    </source>
</evidence>
<dbReference type="RefSeq" id="WP_386823639.1">
    <property type="nucleotide sequence ID" value="NZ_JBHTIF010000001.1"/>
</dbReference>
<dbReference type="EC" id="2.7.13.3" evidence="3"/>
<dbReference type="PROSITE" id="PS50109">
    <property type="entry name" value="HIS_KIN"/>
    <property type="match status" value="1"/>
</dbReference>
<evidence type="ECO:0000256" key="10">
    <source>
        <dbReference type="ARBA" id="ARBA00023012"/>
    </source>
</evidence>
<keyword evidence="10" id="KW-0902">Two-component regulatory system</keyword>
<keyword evidence="4" id="KW-1003">Cell membrane</keyword>
<dbReference type="SMART" id="SM00387">
    <property type="entry name" value="HATPase_c"/>
    <property type="match status" value="1"/>
</dbReference>
<evidence type="ECO:0000256" key="12">
    <source>
        <dbReference type="SAM" id="Phobius"/>
    </source>
</evidence>
<dbReference type="InterPro" id="IPR003660">
    <property type="entry name" value="HAMP_dom"/>
</dbReference>
<dbReference type="InterPro" id="IPR004358">
    <property type="entry name" value="Sig_transdc_His_kin-like_C"/>
</dbReference>
<dbReference type="Gene3D" id="3.30.565.10">
    <property type="entry name" value="Histidine kinase-like ATPase, C-terminal domain"/>
    <property type="match status" value="1"/>
</dbReference>
<evidence type="ECO:0000313" key="16">
    <source>
        <dbReference type="Proteomes" id="UP001597110"/>
    </source>
</evidence>
<evidence type="ECO:0000256" key="4">
    <source>
        <dbReference type="ARBA" id="ARBA00022475"/>
    </source>
</evidence>
<dbReference type="Pfam" id="PF00512">
    <property type="entry name" value="HisKA"/>
    <property type="match status" value="1"/>
</dbReference>
<dbReference type="InterPro" id="IPR036097">
    <property type="entry name" value="HisK_dim/P_sf"/>
</dbReference>
<dbReference type="PRINTS" id="PR00344">
    <property type="entry name" value="BCTRLSENSOR"/>
</dbReference>
<comment type="subcellular location">
    <subcellularLocation>
        <location evidence="2">Cell membrane</location>
        <topology evidence="2">Multi-pass membrane protein</topology>
    </subcellularLocation>
</comment>
<dbReference type="PANTHER" id="PTHR45436">
    <property type="entry name" value="SENSOR HISTIDINE KINASE YKOH"/>
    <property type="match status" value="1"/>
</dbReference>
<keyword evidence="8 15" id="KW-0418">Kinase</keyword>
<dbReference type="NCBIfam" id="NF008312">
    <property type="entry name" value="PRK11100.1"/>
    <property type="match status" value="1"/>
</dbReference>
<dbReference type="SUPFAM" id="SSF103190">
    <property type="entry name" value="Sensory domain-like"/>
    <property type="match status" value="1"/>
</dbReference>
<reference evidence="16" key="1">
    <citation type="journal article" date="2019" name="Int. J. Syst. Evol. Microbiol.">
        <title>The Global Catalogue of Microorganisms (GCM) 10K type strain sequencing project: providing services to taxonomists for standard genome sequencing and annotation.</title>
        <authorList>
            <consortium name="The Broad Institute Genomics Platform"/>
            <consortium name="The Broad Institute Genome Sequencing Center for Infectious Disease"/>
            <person name="Wu L."/>
            <person name="Ma J."/>
        </authorList>
    </citation>
    <scope>NUCLEOTIDE SEQUENCE [LARGE SCALE GENOMIC DNA]</scope>
    <source>
        <strain evidence="16">CCUG 55585</strain>
    </source>
</reference>
<dbReference type="InterPro" id="IPR036890">
    <property type="entry name" value="HATPase_C_sf"/>
</dbReference>
<dbReference type="SUPFAM" id="SSF47384">
    <property type="entry name" value="Homodimeric domain of signal transducing histidine kinase"/>
    <property type="match status" value="1"/>
</dbReference>
<protein>
    <recommendedName>
        <fullName evidence="3">histidine kinase</fullName>
        <ecNumber evidence="3">2.7.13.3</ecNumber>
    </recommendedName>
</protein>
<dbReference type="Proteomes" id="UP001597110">
    <property type="component" value="Unassembled WGS sequence"/>
</dbReference>
<proteinExistence type="predicted"/>
<keyword evidence="9 12" id="KW-1133">Transmembrane helix</keyword>